<evidence type="ECO:0000313" key="2">
    <source>
        <dbReference type="EMBL" id="VDP50882.1"/>
    </source>
</evidence>
<dbReference type="EMBL" id="UZAL01029875">
    <property type="protein sequence ID" value="VDP50882.1"/>
    <property type="molecule type" value="Genomic_DNA"/>
</dbReference>
<keyword evidence="3" id="KW-1185">Reference proteome</keyword>
<accession>A0A3P8DHH4</accession>
<evidence type="ECO:0000256" key="1">
    <source>
        <dbReference type="SAM" id="MobiDB-lite"/>
    </source>
</evidence>
<reference evidence="2 3" key="1">
    <citation type="submission" date="2018-11" db="EMBL/GenBank/DDBJ databases">
        <authorList>
            <consortium name="Pathogen Informatics"/>
        </authorList>
    </citation>
    <scope>NUCLEOTIDE SEQUENCE [LARGE SCALE GENOMIC DNA]</scope>
    <source>
        <strain>Denwood</strain>
        <strain evidence="3">Zambia</strain>
    </source>
</reference>
<protein>
    <submittedName>
        <fullName evidence="2">Uncharacterized protein</fullName>
    </submittedName>
</protein>
<organism evidence="2 3">
    <name type="scientific">Schistosoma mattheei</name>
    <dbReference type="NCBI Taxonomy" id="31246"/>
    <lineage>
        <taxon>Eukaryota</taxon>
        <taxon>Metazoa</taxon>
        <taxon>Spiralia</taxon>
        <taxon>Lophotrochozoa</taxon>
        <taxon>Platyhelminthes</taxon>
        <taxon>Trematoda</taxon>
        <taxon>Digenea</taxon>
        <taxon>Strigeidida</taxon>
        <taxon>Schistosomatoidea</taxon>
        <taxon>Schistosomatidae</taxon>
        <taxon>Schistosoma</taxon>
    </lineage>
</organism>
<name>A0A3P8DHH4_9TREM</name>
<proteinExistence type="predicted"/>
<evidence type="ECO:0000313" key="3">
    <source>
        <dbReference type="Proteomes" id="UP000269396"/>
    </source>
</evidence>
<dbReference type="AlphaFoldDB" id="A0A3P8DHH4"/>
<feature type="region of interest" description="Disordered" evidence="1">
    <location>
        <begin position="1"/>
        <end position="54"/>
    </location>
</feature>
<dbReference type="Proteomes" id="UP000269396">
    <property type="component" value="Unassembled WGS sequence"/>
</dbReference>
<sequence length="129" mass="13258">MAPALPTGPIGFGMPDPTAYGGNPVPPARSPAPGAYVPGTSSYSGYQPRPQDPQSQYFVGQNGQPYQVVYVDGKPKKKKCKGLKNAAVGLASGVAGGYLASRLFGGWGGGFMGPRCGSWSSLSSLSWSD</sequence>
<gene>
    <name evidence="2" type="ORF">SMTD_LOCUS9639</name>
</gene>